<protein>
    <submittedName>
        <fullName evidence="10">Sugar ABC transporter permease</fullName>
    </submittedName>
</protein>
<dbReference type="AlphaFoldDB" id="A0A559JSV7"/>
<dbReference type="CDD" id="cd06261">
    <property type="entry name" value="TM_PBP2"/>
    <property type="match status" value="1"/>
</dbReference>
<evidence type="ECO:0000256" key="4">
    <source>
        <dbReference type="ARBA" id="ARBA00022692"/>
    </source>
</evidence>
<evidence type="ECO:0000256" key="1">
    <source>
        <dbReference type="ARBA" id="ARBA00004651"/>
    </source>
</evidence>
<comment type="similarity">
    <text evidence="7">Belongs to the binding-protein-dependent transport system permease family.</text>
</comment>
<dbReference type="OrthoDB" id="9785836at2"/>
<comment type="caution">
    <text evidence="10">The sequence shown here is derived from an EMBL/GenBank/DDBJ whole genome shotgun (WGS) entry which is preliminary data.</text>
</comment>
<sequence length="319" mass="36527">MADSTMLSHSRRESPTPRSSGRRHFQRYWQLYIMMFLPLCHFLLFKYAPLIGNVLAYRRYRPAMGPYGTEWVGLAYFERFMQDPAFWRAFNNTIILSFGNILINFPIPIIFALLLNEVRSKRFRKFVQTISYMPRFISTVVVIAILSELLSPSTGLFNRVLGQLFGMDPIYFTNEPQFFRPIYILTDTWQFTGWTAIIYLAAITGVNRELFEAADIDGANRFQKIIYVTIPSIMSTIMVMLILNVGSLLSLGFEKVLLLYTPSNAMVSDIIDTLVYRTGLANQNYSYATAIGLFSGVVGIILVSTTNWLSKKMSGESIY</sequence>
<dbReference type="Gene3D" id="1.10.3720.10">
    <property type="entry name" value="MetI-like"/>
    <property type="match status" value="1"/>
</dbReference>
<evidence type="ECO:0000256" key="3">
    <source>
        <dbReference type="ARBA" id="ARBA00022475"/>
    </source>
</evidence>
<feature type="transmembrane region" description="Helical" evidence="7">
    <location>
        <begin position="136"/>
        <end position="161"/>
    </location>
</feature>
<feature type="transmembrane region" description="Helical" evidence="7">
    <location>
        <begin position="181"/>
        <end position="204"/>
    </location>
</feature>
<evidence type="ECO:0000259" key="9">
    <source>
        <dbReference type="PROSITE" id="PS50928"/>
    </source>
</evidence>
<evidence type="ECO:0000256" key="6">
    <source>
        <dbReference type="ARBA" id="ARBA00023136"/>
    </source>
</evidence>
<proteinExistence type="inferred from homology"/>
<feature type="transmembrane region" description="Helical" evidence="7">
    <location>
        <begin position="94"/>
        <end position="115"/>
    </location>
</feature>
<dbReference type="PROSITE" id="PS50928">
    <property type="entry name" value="ABC_TM1"/>
    <property type="match status" value="1"/>
</dbReference>
<gene>
    <name evidence="10" type="ORF">FPZ45_03420</name>
</gene>
<keyword evidence="11" id="KW-1185">Reference proteome</keyword>
<evidence type="ECO:0000256" key="2">
    <source>
        <dbReference type="ARBA" id="ARBA00022448"/>
    </source>
</evidence>
<dbReference type="SUPFAM" id="SSF161098">
    <property type="entry name" value="MetI-like"/>
    <property type="match status" value="1"/>
</dbReference>
<dbReference type="InterPro" id="IPR035906">
    <property type="entry name" value="MetI-like_sf"/>
</dbReference>
<reference evidence="10 11" key="1">
    <citation type="submission" date="2019-07" db="EMBL/GenBank/DDBJ databases">
        <authorList>
            <person name="Kim J."/>
        </authorList>
    </citation>
    <scope>NUCLEOTIDE SEQUENCE [LARGE SCALE GENOMIC DNA]</scope>
    <source>
        <strain evidence="10 11">G13</strain>
    </source>
</reference>
<keyword evidence="5 7" id="KW-1133">Transmembrane helix</keyword>
<dbReference type="PANTHER" id="PTHR43227:SF11">
    <property type="entry name" value="BLL4140 PROTEIN"/>
    <property type="match status" value="1"/>
</dbReference>
<dbReference type="Proteomes" id="UP000316330">
    <property type="component" value="Unassembled WGS sequence"/>
</dbReference>
<evidence type="ECO:0000313" key="10">
    <source>
        <dbReference type="EMBL" id="TVY02955.1"/>
    </source>
</evidence>
<feature type="region of interest" description="Disordered" evidence="8">
    <location>
        <begin position="1"/>
        <end position="21"/>
    </location>
</feature>
<feature type="transmembrane region" description="Helical" evidence="7">
    <location>
        <begin position="225"/>
        <end position="253"/>
    </location>
</feature>
<evidence type="ECO:0000256" key="5">
    <source>
        <dbReference type="ARBA" id="ARBA00022989"/>
    </source>
</evidence>
<evidence type="ECO:0000256" key="7">
    <source>
        <dbReference type="RuleBase" id="RU363032"/>
    </source>
</evidence>
<keyword evidence="2 7" id="KW-0813">Transport</keyword>
<comment type="subcellular location">
    <subcellularLocation>
        <location evidence="1 7">Cell membrane</location>
        <topology evidence="1 7">Multi-pass membrane protein</topology>
    </subcellularLocation>
</comment>
<keyword evidence="4 7" id="KW-0812">Transmembrane</keyword>
<feature type="domain" description="ABC transmembrane type-1" evidence="9">
    <location>
        <begin position="90"/>
        <end position="306"/>
    </location>
</feature>
<dbReference type="PANTHER" id="PTHR43227">
    <property type="entry name" value="BLL4140 PROTEIN"/>
    <property type="match status" value="1"/>
</dbReference>
<dbReference type="InterPro" id="IPR000515">
    <property type="entry name" value="MetI-like"/>
</dbReference>
<feature type="transmembrane region" description="Helical" evidence="7">
    <location>
        <begin position="285"/>
        <end position="309"/>
    </location>
</feature>
<feature type="transmembrane region" description="Helical" evidence="7">
    <location>
        <begin position="28"/>
        <end position="48"/>
    </location>
</feature>
<evidence type="ECO:0000256" key="8">
    <source>
        <dbReference type="SAM" id="MobiDB-lite"/>
    </source>
</evidence>
<evidence type="ECO:0000313" key="11">
    <source>
        <dbReference type="Proteomes" id="UP000316330"/>
    </source>
</evidence>
<organism evidence="10 11">
    <name type="scientific">Cohnella terricola</name>
    <dbReference type="NCBI Taxonomy" id="1289167"/>
    <lineage>
        <taxon>Bacteria</taxon>
        <taxon>Bacillati</taxon>
        <taxon>Bacillota</taxon>
        <taxon>Bacilli</taxon>
        <taxon>Bacillales</taxon>
        <taxon>Paenibacillaceae</taxon>
        <taxon>Cohnella</taxon>
    </lineage>
</organism>
<accession>A0A559JSV7</accession>
<dbReference type="EMBL" id="VNJJ01000002">
    <property type="protein sequence ID" value="TVY02955.1"/>
    <property type="molecule type" value="Genomic_DNA"/>
</dbReference>
<dbReference type="RefSeq" id="WP_144698469.1">
    <property type="nucleotide sequence ID" value="NZ_VNJJ01000002.1"/>
</dbReference>
<dbReference type="Pfam" id="PF00528">
    <property type="entry name" value="BPD_transp_1"/>
    <property type="match status" value="1"/>
</dbReference>
<name>A0A559JSV7_9BACL</name>
<keyword evidence="6 7" id="KW-0472">Membrane</keyword>
<dbReference type="GO" id="GO:0055085">
    <property type="term" value="P:transmembrane transport"/>
    <property type="evidence" value="ECO:0007669"/>
    <property type="project" value="InterPro"/>
</dbReference>
<dbReference type="InterPro" id="IPR050809">
    <property type="entry name" value="UgpAE/MalFG_permease"/>
</dbReference>
<keyword evidence="3" id="KW-1003">Cell membrane</keyword>
<dbReference type="GO" id="GO:0005886">
    <property type="term" value="C:plasma membrane"/>
    <property type="evidence" value="ECO:0007669"/>
    <property type="project" value="UniProtKB-SubCell"/>
</dbReference>